<dbReference type="PANTHER" id="PTHR13068:SF112">
    <property type="entry name" value="TRANSCRIPTION TERMINATION FACTOR 3, MITOCHONDRIAL"/>
    <property type="match status" value="1"/>
</dbReference>
<dbReference type="OrthoDB" id="637682at2759"/>
<accession>A0A8J1UDG5</accession>
<feature type="compositionally biased region" description="Basic and acidic residues" evidence="3">
    <location>
        <begin position="103"/>
        <end position="117"/>
    </location>
</feature>
<organism evidence="4 5">
    <name type="scientific">Owenia fusiformis</name>
    <name type="common">Polychaete worm</name>
    <dbReference type="NCBI Taxonomy" id="6347"/>
    <lineage>
        <taxon>Eukaryota</taxon>
        <taxon>Metazoa</taxon>
        <taxon>Spiralia</taxon>
        <taxon>Lophotrochozoa</taxon>
        <taxon>Annelida</taxon>
        <taxon>Polychaeta</taxon>
        <taxon>Sedentaria</taxon>
        <taxon>Canalipalpata</taxon>
        <taxon>Sabellida</taxon>
        <taxon>Oweniida</taxon>
        <taxon>Oweniidae</taxon>
        <taxon>Owenia</taxon>
    </lineage>
</organism>
<evidence type="ECO:0000256" key="3">
    <source>
        <dbReference type="SAM" id="MobiDB-lite"/>
    </source>
</evidence>
<keyword evidence="2" id="KW-0809">Transit peptide</keyword>
<dbReference type="GO" id="GO:0006390">
    <property type="term" value="P:mitochondrial transcription"/>
    <property type="evidence" value="ECO:0007669"/>
    <property type="project" value="TreeGrafter"/>
</dbReference>
<evidence type="ECO:0000256" key="2">
    <source>
        <dbReference type="ARBA" id="ARBA00022946"/>
    </source>
</evidence>
<dbReference type="SMART" id="SM00733">
    <property type="entry name" value="Mterf"/>
    <property type="match status" value="4"/>
</dbReference>
<dbReference type="InterPro" id="IPR038538">
    <property type="entry name" value="MTERF_sf"/>
</dbReference>
<proteinExistence type="inferred from homology"/>
<evidence type="ECO:0000256" key="1">
    <source>
        <dbReference type="ARBA" id="ARBA00007692"/>
    </source>
</evidence>
<dbReference type="GO" id="GO:0003676">
    <property type="term" value="F:nucleic acid binding"/>
    <property type="evidence" value="ECO:0007669"/>
    <property type="project" value="InterPro"/>
</dbReference>
<dbReference type="Pfam" id="PF02536">
    <property type="entry name" value="mTERF"/>
    <property type="match status" value="1"/>
</dbReference>
<gene>
    <name evidence="4" type="ORF">OFUS_LOCUS1007</name>
</gene>
<comment type="caution">
    <text evidence="4">The sequence shown here is derived from an EMBL/GenBank/DDBJ whole genome shotgun (WGS) entry which is preliminary data.</text>
</comment>
<name>A0A8J1UDG5_OWEFU</name>
<dbReference type="Gene3D" id="1.25.70.10">
    <property type="entry name" value="Transcription termination factor 3, mitochondrial"/>
    <property type="match status" value="1"/>
</dbReference>
<dbReference type="InterPro" id="IPR003690">
    <property type="entry name" value="MTERF"/>
</dbReference>
<dbReference type="GO" id="GO:0005739">
    <property type="term" value="C:mitochondrion"/>
    <property type="evidence" value="ECO:0007669"/>
    <property type="project" value="TreeGrafter"/>
</dbReference>
<dbReference type="AlphaFoldDB" id="A0A8J1UDG5"/>
<feature type="region of interest" description="Disordered" evidence="3">
    <location>
        <begin position="95"/>
        <end position="121"/>
    </location>
</feature>
<sequence>MFRYSELYRKRKRHDSSMASQRLIRTSSRILLYCQSKTKPPCNQLLDQYTSSSYRYLHQSSKLLCNDNSKLSPSSRSNEQEIDYFRKLVRDSKDTSNNIMLQDKQDQTDDNPEEHTVMSHSENQLTTHLQGSDDIIVDDENQIDISSLRPAPKPISLNLAPYVNNSETLSSLVKLGVDLSKLEKAPDVADKLVQKDFERDIKPYIMFLNDNDVPAKKLGVFITKNPRILNQDLEHLQTRINYLESKKFTKADIATILQKAPLFLNFTTYVVDRKLGHLQKEFKLTGAQVRQVTTHCPKLVTWPLDQLKHTTLQLSDFCGFTGSELKEMLLLHPKLYLTAESHLLERFDYVHNTMNISHELISKYCRVLRTRLKIIKSRHLFLKSLNKDQYDPTKPNYISLQAIVLPYLDNLWCRDIADVPVQEYNDFLKTL</sequence>
<dbReference type="Proteomes" id="UP000749559">
    <property type="component" value="Unassembled WGS sequence"/>
</dbReference>
<keyword evidence="5" id="KW-1185">Reference proteome</keyword>
<dbReference type="PANTHER" id="PTHR13068">
    <property type="entry name" value="CGI-12 PROTEIN-RELATED"/>
    <property type="match status" value="1"/>
</dbReference>
<reference evidence="4" key="1">
    <citation type="submission" date="2022-03" db="EMBL/GenBank/DDBJ databases">
        <authorList>
            <person name="Martin C."/>
        </authorList>
    </citation>
    <scope>NUCLEOTIDE SEQUENCE</scope>
</reference>
<dbReference type="EMBL" id="CAIIXF020000001">
    <property type="protein sequence ID" value="CAH1773404.1"/>
    <property type="molecule type" value="Genomic_DNA"/>
</dbReference>
<dbReference type="GO" id="GO:0061668">
    <property type="term" value="P:mitochondrial ribosome assembly"/>
    <property type="evidence" value="ECO:0007669"/>
    <property type="project" value="TreeGrafter"/>
</dbReference>
<evidence type="ECO:0000313" key="4">
    <source>
        <dbReference type="EMBL" id="CAH1773404.1"/>
    </source>
</evidence>
<protein>
    <submittedName>
        <fullName evidence="4">Uncharacterized protein</fullName>
    </submittedName>
</protein>
<evidence type="ECO:0000313" key="5">
    <source>
        <dbReference type="Proteomes" id="UP000749559"/>
    </source>
</evidence>
<comment type="similarity">
    <text evidence="1">Belongs to the mTERF family.</text>
</comment>